<name>A0A4Y8Q6D0_9BACL</name>
<keyword evidence="4" id="KW-1185">Reference proteome</keyword>
<protein>
    <recommendedName>
        <fullName evidence="2">Copper amine oxidase-like N-terminal domain-containing protein</fullName>
    </recommendedName>
</protein>
<evidence type="ECO:0000259" key="2">
    <source>
        <dbReference type="Pfam" id="PF07833"/>
    </source>
</evidence>
<evidence type="ECO:0000313" key="4">
    <source>
        <dbReference type="Proteomes" id="UP000298246"/>
    </source>
</evidence>
<accession>A0A4Y8Q6D0</accession>
<sequence length="380" mass="42468">MKKVIATVTAAVALLASGSLAYNGVQAATENEGQIMVPVIVNGHKVKFPDTEPYVDSNGRTMVPVRFVSEKLGGKVDWNAATRTVTIATQGKSISLTIGSKAPTVNGHSVELDTAAAMVDGRTMVPLRFVSEALESKVTWDEGAHAVQITDAAYQAKIDNGTVKLDAWGRELSGEADERWNKLADVPEFVYELAAPADLNNKSFIAKYGSSWADKAHVDKWADHVREYYKAQLNVDYRNIDTESFTEAIVTNMGLDGFATSEARQEMPNYIAWLKQNHVILRGYADPENSLVRYARSGPIFRTHFKFMIVEADDTTQTVMDNWNASVFSDSFEMKKGVWYDGYADVSLTTNFGNNQEEHYALRYTENMFLKERYKYEENK</sequence>
<dbReference type="Proteomes" id="UP000298246">
    <property type="component" value="Unassembled WGS sequence"/>
</dbReference>
<gene>
    <name evidence="3" type="ORF">B5M42_06975</name>
</gene>
<proteinExistence type="predicted"/>
<dbReference type="RefSeq" id="WP_134751120.1">
    <property type="nucleotide sequence ID" value="NZ_MYFO02000006.1"/>
</dbReference>
<evidence type="ECO:0000313" key="3">
    <source>
        <dbReference type="EMBL" id="TFE89826.1"/>
    </source>
</evidence>
<dbReference type="InterPro" id="IPR012854">
    <property type="entry name" value="Cu_amine_oxidase-like_N"/>
</dbReference>
<comment type="caution">
    <text evidence="3">The sequence shown here is derived from an EMBL/GenBank/DDBJ whole genome shotgun (WGS) entry which is preliminary data.</text>
</comment>
<dbReference type="Pfam" id="PF07833">
    <property type="entry name" value="Cu_amine_oxidN1"/>
    <property type="match status" value="1"/>
</dbReference>
<organism evidence="3 4">
    <name type="scientific">Paenibacillus athensensis</name>
    <dbReference type="NCBI Taxonomy" id="1967502"/>
    <lineage>
        <taxon>Bacteria</taxon>
        <taxon>Bacillati</taxon>
        <taxon>Bacillota</taxon>
        <taxon>Bacilli</taxon>
        <taxon>Bacillales</taxon>
        <taxon>Paenibacillaceae</taxon>
        <taxon>Paenibacillus</taxon>
    </lineage>
</organism>
<feature type="signal peptide" evidence="1">
    <location>
        <begin position="1"/>
        <end position="21"/>
    </location>
</feature>
<dbReference type="AlphaFoldDB" id="A0A4Y8Q6D0"/>
<feature type="domain" description="Copper amine oxidase-like N-terminal" evidence="2">
    <location>
        <begin position="41"/>
        <end position="149"/>
    </location>
</feature>
<dbReference type="SUPFAM" id="SSF55383">
    <property type="entry name" value="Copper amine oxidase, domain N"/>
    <property type="match status" value="1"/>
</dbReference>
<reference evidence="3 4" key="1">
    <citation type="submission" date="2017-03" db="EMBL/GenBank/DDBJ databases">
        <title>Isolation of Levoglucosan Utilizing Bacteria.</title>
        <authorList>
            <person name="Arya A.S."/>
        </authorList>
    </citation>
    <scope>NUCLEOTIDE SEQUENCE [LARGE SCALE GENOMIC DNA]</scope>
    <source>
        <strain evidence="3 4">MEC069</strain>
    </source>
</reference>
<keyword evidence="1" id="KW-0732">Signal</keyword>
<dbReference type="InterPro" id="IPR036582">
    <property type="entry name" value="Mao_N_sf"/>
</dbReference>
<dbReference type="Gene3D" id="3.30.457.10">
    <property type="entry name" value="Copper amine oxidase-like, N-terminal domain"/>
    <property type="match status" value="1"/>
</dbReference>
<dbReference type="OrthoDB" id="2020910at2"/>
<dbReference type="EMBL" id="MYFO01000006">
    <property type="protein sequence ID" value="TFE89826.1"/>
    <property type="molecule type" value="Genomic_DNA"/>
</dbReference>
<feature type="chain" id="PRO_5038939283" description="Copper amine oxidase-like N-terminal domain-containing protein" evidence="1">
    <location>
        <begin position="22"/>
        <end position="380"/>
    </location>
</feature>
<evidence type="ECO:0000256" key="1">
    <source>
        <dbReference type="SAM" id="SignalP"/>
    </source>
</evidence>